<protein>
    <submittedName>
        <fullName evidence="2">Uncharacterized protein</fullName>
    </submittedName>
</protein>
<feature type="region of interest" description="Disordered" evidence="1">
    <location>
        <begin position="145"/>
        <end position="199"/>
    </location>
</feature>
<feature type="compositionally biased region" description="Basic and acidic residues" evidence="1">
    <location>
        <begin position="175"/>
        <end position="192"/>
    </location>
</feature>
<feature type="region of interest" description="Disordered" evidence="1">
    <location>
        <begin position="1"/>
        <end position="27"/>
    </location>
</feature>
<name>A0A7C8IHE7_9PEZI</name>
<proteinExistence type="predicted"/>
<reference evidence="2 3" key="1">
    <citation type="submission" date="2019-12" db="EMBL/GenBank/DDBJ databases">
        <title>Draft genome sequence of the ascomycete Xylaria multiplex DSM 110363.</title>
        <authorList>
            <person name="Buettner E."/>
            <person name="Kellner H."/>
        </authorList>
    </citation>
    <scope>NUCLEOTIDE SEQUENCE [LARGE SCALE GENOMIC DNA]</scope>
    <source>
        <strain evidence="2 3">DSM 110363</strain>
    </source>
</reference>
<evidence type="ECO:0000313" key="3">
    <source>
        <dbReference type="Proteomes" id="UP000481858"/>
    </source>
</evidence>
<comment type="caution">
    <text evidence="2">The sequence shown here is derived from an EMBL/GenBank/DDBJ whole genome shotgun (WGS) entry which is preliminary data.</text>
</comment>
<keyword evidence="3" id="KW-1185">Reference proteome</keyword>
<evidence type="ECO:0000256" key="1">
    <source>
        <dbReference type="SAM" id="MobiDB-lite"/>
    </source>
</evidence>
<accession>A0A7C8IHE7</accession>
<dbReference type="Proteomes" id="UP000481858">
    <property type="component" value="Unassembled WGS sequence"/>
</dbReference>
<sequence>MPPKRKPRNDMASDTEESDVVELRRPATSTLPGVMKNIEKLKAKRDRGRKDVAAKFDAYVAEKKNAIAEHYASEAEKRVAEATALLTRYAEVVARRASIERSIEKLVSDSANDAEDLKVILQAVYDGRSGQWRKAAGSFASITPKGAASASTMNPHHGAGKYNPFDTNGRAQLNGHDEQENDHDGGDAKHEGEEQDGVGILRRIFW</sequence>
<evidence type="ECO:0000313" key="2">
    <source>
        <dbReference type="EMBL" id="KAF2963540.1"/>
    </source>
</evidence>
<organism evidence="2 3">
    <name type="scientific">Xylaria multiplex</name>
    <dbReference type="NCBI Taxonomy" id="323545"/>
    <lineage>
        <taxon>Eukaryota</taxon>
        <taxon>Fungi</taxon>
        <taxon>Dikarya</taxon>
        <taxon>Ascomycota</taxon>
        <taxon>Pezizomycotina</taxon>
        <taxon>Sordariomycetes</taxon>
        <taxon>Xylariomycetidae</taxon>
        <taxon>Xylariales</taxon>
        <taxon>Xylariaceae</taxon>
        <taxon>Xylaria</taxon>
    </lineage>
</organism>
<dbReference type="AlphaFoldDB" id="A0A7C8IHE7"/>
<gene>
    <name evidence="2" type="ORF">GQX73_g10032</name>
</gene>
<dbReference type="OrthoDB" id="4700806at2759"/>
<dbReference type="InParanoid" id="A0A7C8IHE7"/>
<dbReference type="EMBL" id="WUBL01000197">
    <property type="protein sequence ID" value="KAF2963540.1"/>
    <property type="molecule type" value="Genomic_DNA"/>
</dbReference>